<evidence type="ECO:0000313" key="6">
    <source>
        <dbReference type="EMBL" id="PIT91404.1"/>
    </source>
</evidence>
<dbReference type="Proteomes" id="UP000228809">
    <property type="component" value="Unassembled WGS sequence"/>
</dbReference>
<dbReference type="GO" id="GO:0003729">
    <property type="term" value="F:mRNA binding"/>
    <property type="evidence" value="ECO:0007669"/>
    <property type="project" value="TreeGrafter"/>
</dbReference>
<evidence type="ECO:0000313" key="7">
    <source>
        <dbReference type="Proteomes" id="UP000228809"/>
    </source>
</evidence>
<dbReference type="GO" id="GO:0006412">
    <property type="term" value="P:translation"/>
    <property type="evidence" value="ECO:0007669"/>
    <property type="project" value="UniProtKB-UniRule"/>
</dbReference>
<evidence type="ECO:0000256" key="1">
    <source>
        <dbReference type="ARBA" id="ARBA00006227"/>
    </source>
</evidence>
<dbReference type="EMBL" id="PFBJ01000003">
    <property type="protein sequence ID" value="PIT91404.1"/>
    <property type="molecule type" value="Genomic_DNA"/>
</dbReference>
<keyword evidence="3 4" id="KW-0687">Ribonucleoprotein</keyword>
<dbReference type="AlphaFoldDB" id="A0A2M6WF88"/>
<dbReference type="SUPFAM" id="SSF52161">
    <property type="entry name" value="Ribosomal protein L13"/>
    <property type="match status" value="1"/>
</dbReference>
<dbReference type="Pfam" id="PF00572">
    <property type="entry name" value="Ribosomal_L13"/>
    <property type="match status" value="1"/>
</dbReference>
<comment type="function">
    <text evidence="4">This protein is one of the early assembly proteins of the 50S ribosomal subunit, although it is not seen to bind rRNA by itself. It is important during the early stages of 50S assembly.</text>
</comment>
<evidence type="ECO:0000256" key="5">
    <source>
        <dbReference type="SAM" id="MobiDB-lite"/>
    </source>
</evidence>
<organism evidence="6 7">
    <name type="scientific">Candidatus Kaiserbacteria bacterium CG10_big_fil_rev_8_21_14_0_10_49_17</name>
    <dbReference type="NCBI Taxonomy" id="1974609"/>
    <lineage>
        <taxon>Bacteria</taxon>
        <taxon>Candidatus Kaiseribacteriota</taxon>
    </lineage>
</organism>
<evidence type="ECO:0000256" key="4">
    <source>
        <dbReference type="HAMAP-Rule" id="MF_01366"/>
    </source>
</evidence>
<dbReference type="GO" id="GO:0005840">
    <property type="term" value="C:ribosome"/>
    <property type="evidence" value="ECO:0007669"/>
    <property type="project" value="UniProtKB-KW"/>
</dbReference>
<evidence type="ECO:0000256" key="2">
    <source>
        <dbReference type="ARBA" id="ARBA00022980"/>
    </source>
</evidence>
<comment type="similarity">
    <text evidence="1 4">Belongs to the universal ribosomal protein uL13 family.</text>
</comment>
<dbReference type="PIRSF" id="PIRSF002181">
    <property type="entry name" value="Ribosomal_L13"/>
    <property type="match status" value="1"/>
</dbReference>
<keyword evidence="2 4" id="KW-0689">Ribosomal protein</keyword>
<name>A0A2M6WF88_9BACT</name>
<dbReference type="GO" id="GO:0003735">
    <property type="term" value="F:structural constituent of ribosome"/>
    <property type="evidence" value="ECO:0007669"/>
    <property type="project" value="InterPro"/>
</dbReference>
<gene>
    <name evidence="4 6" type="primary">rplM</name>
    <name evidence="6" type="ORF">COU17_00230</name>
</gene>
<dbReference type="InterPro" id="IPR036899">
    <property type="entry name" value="Ribosomal_uL13_sf"/>
</dbReference>
<dbReference type="InterPro" id="IPR005823">
    <property type="entry name" value="Ribosomal_uL13_bac-type"/>
</dbReference>
<protein>
    <recommendedName>
        <fullName evidence="4">Large ribosomal subunit protein uL13</fullName>
    </recommendedName>
</protein>
<reference evidence="7" key="1">
    <citation type="submission" date="2017-09" db="EMBL/GenBank/DDBJ databases">
        <title>Depth-based differentiation of microbial function through sediment-hosted aquifers and enrichment of novel symbionts in the deep terrestrial subsurface.</title>
        <authorList>
            <person name="Probst A.J."/>
            <person name="Ladd B."/>
            <person name="Jarett J.K."/>
            <person name="Geller-Mcgrath D.E."/>
            <person name="Sieber C.M.K."/>
            <person name="Emerson J.B."/>
            <person name="Anantharaman K."/>
            <person name="Thomas B.C."/>
            <person name="Malmstrom R."/>
            <person name="Stieglmeier M."/>
            <person name="Klingl A."/>
            <person name="Woyke T."/>
            <person name="Ryan C.M."/>
            <person name="Banfield J.F."/>
        </authorList>
    </citation>
    <scope>NUCLEOTIDE SEQUENCE [LARGE SCALE GENOMIC DNA]</scope>
</reference>
<dbReference type="Gene3D" id="3.90.1180.10">
    <property type="entry name" value="Ribosomal protein L13"/>
    <property type="match status" value="1"/>
</dbReference>
<accession>A0A2M6WF88</accession>
<comment type="caution">
    <text evidence="6">The sequence shown here is derived from an EMBL/GenBank/DDBJ whole genome shotgun (WGS) entry which is preliminary data.</text>
</comment>
<dbReference type="InterPro" id="IPR005822">
    <property type="entry name" value="Ribosomal_uL13"/>
</dbReference>
<dbReference type="PANTHER" id="PTHR11545">
    <property type="entry name" value="RIBOSOMAL PROTEIN L13"/>
    <property type="match status" value="1"/>
</dbReference>
<sequence length="138" mass="15260">MTETNTNSKNDSKTRDATGASSTGVKYEIDATGRKVGRLATEIAHILMGKNMPDFEKHVVADVEVTVTNVSKIDLPQRKADGKIYTRYTGFPGGLRKESAAKLAARRGHSELLKRAVYGMLPGNRLRKPRMKRLTITE</sequence>
<dbReference type="NCBIfam" id="TIGR01066">
    <property type="entry name" value="rplM_bact"/>
    <property type="match status" value="1"/>
</dbReference>
<dbReference type="GO" id="GO:1990904">
    <property type="term" value="C:ribonucleoprotein complex"/>
    <property type="evidence" value="ECO:0007669"/>
    <property type="project" value="UniProtKB-KW"/>
</dbReference>
<dbReference type="GO" id="GO:0017148">
    <property type="term" value="P:negative regulation of translation"/>
    <property type="evidence" value="ECO:0007669"/>
    <property type="project" value="TreeGrafter"/>
</dbReference>
<evidence type="ECO:0000256" key="3">
    <source>
        <dbReference type="ARBA" id="ARBA00023274"/>
    </source>
</evidence>
<feature type="region of interest" description="Disordered" evidence="5">
    <location>
        <begin position="1"/>
        <end position="24"/>
    </location>
</feature>
<dbReference type="CDD" id="cd00392">
    <property type="entry name" value="Ribosomal_L13"/>
    <property type="match status" value="1"/>
</dbReference>
<comment type="subunit">
    <text evidence="4">Part of the 50S ribosomal subunit.</text>
</comment>
<dbReference type="PANTHER" id="PTHR11545:SF41">
    <property type="entry name" value="50S RIBOSOMAL PROTEIN L13, CHLOROPLASTIC"/>
    <property type="match status" value="1"/>
</dbReference>
<dbReference type="HAMAP" id="MF_01366">
    <property type="entry name" value="Ribosomal_uL13"/>
    <property type="match status" value="1"/>
</dbReference>
<proteinExistence type="inferred from homology"/>